<keyword evidence="8 14" id="KW-0418">Kinase</keyword>
<proteinExistence type="predicted"/>
<evidence type="ECO:0000256" key="5">
    <source>
        <dbReference type="ARBA" id="ARBA00022553"/>
    </source>
</evidence>
<evidence type="ECO:0000256" key="4">
    <source>
        <dbReference type="ARBA" id="ARBA00022475"/>
    </source>
</evidence>
<evidence type="ECO:0000259" key="12">
    <source>
        <dbReference type="PROSITE" id="PS50109"/>
    </source>
</evidence>
<evidence type="ECO:0000313" key="14">
    <source>
        <dbReference type="EMBL" id="EMA38711.1"/>
    </source>
</evidence>
<dbReference type="EMBL" id="AOMA01000091">
    <property type="protein sequence ID" value="EMA38711.1"/>
    <property type="molecule type" value="Genomic_DNA"/>
</dbReference>
<evidence type="ECO:0000256" key="8">
    <source>
        <dbReference type="ARBA" id="ARBA00022777"/>
    </source>
</evidence>
<evidence type="ECO:0000256" key="9">
    <source>
        <dbReference type="ARBA" id="ARBA00022840"/>
    </source>
</evidence>
<dbReference type="PRINTS" id="PR00344">
    <property type="entry name" value="BCTRLSENSOR"/>
</dbReference>
<comment type="catalytic activity">
    <reaction evidence="1">
        <text>ATP + protein L-histidine = ADP + protein N-phospho-L-histidine.</text>
        <dbReference type="EC" id="2.7.13.3"/>
    </reaction>
</comment>
<dbReference type="InterPro" id="IPR036097">
    <property type="entry name" value="HisK_dim/P_sf"/>
</dbReference>
<dbReference type="GO" id="GO:0005524">
    <property type="term" value="F:ATP binding"/>
    <property type="evidence" value="ECO:0007669"/>
    <property type="project" value="UniProtKB-KW"/>
</dbReference>
<dbReference type="InterPro" id="IPR050980">
    <property type="entry name" value="2C_sensor_his_kinase"/>
</dbReference>
<dbReference type="SMART" id="SM00304">
    <property type="entry name" value="HAMP"/>
    <property type="match status" value="1"/>
</dbReference>
<keyword evidence="9" id="KW-0067">ATP-binding</keyword>
<dbReference type="Gene3D" id="3.30.450.20">
    <property type="entry name" value="PAS domain"/>
    <property type="match status" value="1"/>
</dbReference>
<dbReference type="InterPro" id="IPR003661">
    <property type="entry name" value="HisK_dim/P_dom"/>
</dbReference>
<dbReference type="InterPro" id="IPR003594">
    <property type="entry name" value="HATPase_dom"/>
</dbReference>
<keyword evidence="7" id="KW-0547">Nucleotide-binding</keyword>
<feature type="coiled-coil region" evidence="11">
    <location>
        <begin position="309"/>
        <end position="343"/>
    </location>
</feature>
<dbReference type="Gene3D" id="3.30.565.10">
    <property type="entry name" value="Histidine kinase-like ATPase, C-terminal domain"/>
    <property type="match status" value="1"/>
</dbReference>
<feature type="domain" description="Histidine kinase" evidence="12">
    <location>
        <begin position="343"/>
        <end position="550"/>
    </location>
</feature>
<reference evidence="14 15" key="1">
    <citation type="journal article" date="2014" name="PLoS Genet.">
        <title>Phylogenetically driven sequencing of extremely halophilic archaea reveals strategies for static and dynamic osmo-response.</title>
        <authorList>
            <person name="Becker E.A."/>
            <person name="Seitzer P.M."/>
            <person name="Tritt A."/>
            <person name="Larsen D."/>
            <person name="Krusor M."/>
            <person name="Yao A.I."/>
            <person name="Wu D."/>
            <person name="Madern D."/>
            <person name="Eisen J.A."/>
            <person name="Darling A.E."/>
            <person name="Facciotti M.T."/>
        </authorList>
    </citation>
    <scope>NUCLEOTIDE SEQUENCE [LARGE SCALE GENOMIC DNA]</scope>
    <source>
        <strain evidence="14 15">JCM 10879</strain>
    </source>
</reference>
<keyword evidence="4" id="KW-0472">Membrane</keyword>
<evidence type="ECO:0000259" key="13">
    <source>
        <dbReference type="PROSITE" id="PS50885"/>
    </source>
</evidence>
<dbReference type="RefSeq" id="WP_006672784.1">
    <property type="nucleotide sequence ID" value="NZ_AOMA01000091.1"/>
</dbReference>
<dbReference type="Gene3D" id="1.10.287.130">
    <property type="match status" value="1"/>
</dbReference>
<dbReference type="SUPFAM" id="SSF55874">
    <property type="entry name" value="ATPase domain of HSP90 chaperone/DNA topoisomerase II/histidine kinase"/>
    <property type="match status" value="1"/>
</dbReference>
<dbReference type="eggNOG" id="arCOG02358">
    <property type="taxonomic scope" value="Archaea"/>
</dbReference>
<dbReference type="PROSITE" id="PS50885">
    <property type="entry name" value="HAMP"/>
    <property type="match status" value="1"/>
</dbReference>
<evidence type="ECO:0000256" key="2">
    <source>
        <dbReference type="ARBA" id="ARBA00004651"/>
    </source>
</evidence>
<dbReference type="InterPro" id="IPR005467">
    <property type="entry name" value="His_kinase_dom"/>
</dbReference>
<keyword evidence="6" id="KW-0808">Transferase</keyword>
<evidence type="ECO:0000256" key="10">
    <source>
        <dbReference type="ARBA" id="ARBA00023224"/>
    </source>
</evidence>
<dbReference type="CDD" id="cd00075">
    <property type="entry name" value="HATPase"/>
    <property type="match status" value="1"/>
</dbReference>
<dbReference type="InterPro" id="IPR004358">
    <property type="entry name" value="Sig_transdc_His_kin-like_C"/>
</dbReference>
<dbReference type="PANTHER" id="PTHR44936">
    <property type="entry name" value="SENSOR PROTEIN CREC"/>
    <property type="match status" value="1"/>
</dbReference>
<evidence type="ECO:0000256" key="3">
    <source>
        <dbReference type="ARBA" id="ARBA00012438"/>
    </source>
</evidence>
<evidence type="ECO:0000313" key="15">
    <source>
        <dbReference type="Proteomes" id="UP000011607"/>
    </source>
</evidence>
<dbReference type="STRING" id="1227454.C446_09313"/>
<evidence type="ECO:0000256" key="7">
    <source>
        <dbReference type="ARBA" id="ARBA00022741"/>
    </source>
</evidence>
<dbReference type="Pfam" id="PF00512">
    <property type="entry name" value="HisKA"/>
    <property type="match status" value="1"/>
</dbReference>
<keyword evidence="15" id="KW-1185">Reference proteome</keyword>
<comment type="caution">
    <text evidence="14">The sequence shown here is derived from an EMBL/GenBank/DDBJ whole genome shotgun (WGS) entry which is preliminary data.</text>
</comment>
<keyword evidence="4" id="KW-1003">Cell membrane</keyword>
<dbReference type="GO" id="GO:0005886">
    <property type="term" value="C:plasma membrane"/>
    <property type="evidence" value="ECO:0007669"/>
    <property type="project" value="UniProtKB-SubCell"/>
</dbReference>
<protein>
    <recommendedName>
        <fullName evidence="3">histidine kinase</fullName>
        <ecNumber evidence="3">2.7.13.3</ecNumber>
    </recommendedName>
</protein>
<dbReference type="PROSITE" id="PS50109">
    <property type="entry name" value="HIS_KIN"/>
    <property type="match status" value="1"/>
</dbReference>
<comment type="subcellular location">
    <subcellularLocation>
        <location evidence="2">Cell membrane</location>
        <topology evidence="2">Multi-pass membrane protein</topology>
    </subcellularLocation>
</comment>
<dbReference type="GO" id="GO:0000155">
    <property type="term" value="F:phosphorelay sensor kinase activity"/>
    <property type="evidence" value="ECO:0007669"/>
    <property type="project" value="InterPro"/>
</dbReference>
<dbReference type="SMART" id="SM00388">
    <property type="entry name" value="HisKA"/>
    <property type="match status" value="1"/>
</dbReference>
<dbReference type="PANTHER" id="PTHR44936:SF10">
    <property type="entry name" value="SENSOR PROTEIN RSTB"/>
    <property type="match status" value="1"/>
</dbReference>
<keyword evidence="5" id="KW-0597">Phosphoprotein</keyword>
<evidence type="ECO:0000256" key="1">
    <source>
        <dbReference type="ARBA" id="ARBA00000085"/>
    </source>
</evidence>
<dbReference type="SMART" id="SM00387">
    <property type="entry name" value="HATPase_c"/>
    <property type="match status" value="1"/>
</dbReference>
<organism evidence="14 15">
    <name type="scientific">Halobiforma nitratireducens JCM 10879</name>
    <dbReference type="NCBI Taxonomy" id="1227454"/>
    <lineage>
        <taxon>Archaea</taxon>
        <taxon>Methanobacteriati</taxon>
        <taxon>Methanobacteriota</taxon>
        <taxon>Stenosarchaea group</taxon>
        <taxon>Halobacteria</taxon>
        <taxon>Halobacteriales</taxon>
        <taxon>Natrialbaceae</taxon>
        <taxon>Halobiforma</taxon>
    </lineage>
</organism>
<dbReference type="CDD" id="cd00082">
    <property type="entry name" value="HisKA"/>
    <property type="match status" value="1"/>
</dbReference>
<keyword evidence="10" id="KW-0807">Transducer</keyword>
<dbReference type="EC" id="2.7.13.3" evidence="3"/>
<evidence type="ECO:0000256" key="11">
    <source>
        <dbReference type="SAM" id="Coils"/>
    </source>
</evidence>
<keyword evidence="11" id="KW-0175">Coiled coil</keyword>
<gene>
    <name evidence="14" type="ORF">C446_09313</name>
</gene>
<name>M0LZ38_9EURY</name>
<dbReference type="SUPFAM" id="SSF47384">
    <property type="entry name" value="Homodimeric domain of signal transducing histidine kinase"/>
    <property type="match status" value="1"/>
</dbReference>
<sequence length="550" mass="59912">MRLRRIFVAVLVIVAIVFGVAVVSGFQLYADAATTQERESLAATADSTAVQLDASLDERTRTVALQARDPAVMGADDERSESLQRFVDVTEYQGISVIDENATMLALESEGLSETERTELVGSSFADREYVQAGLAGQRHVSDPVEAETGNHIVTVAVPVERDGDVVATVNGALHLEDGTVFDGIEGNDQSDVAVRIVDGDTVLYEDGEWDRTALVVERATVESAGWTVEVARPEAAVTEPARTAMLFQGGAVGLVLLTLGAVGVWAHRSLLRQIAALQDGFDRLADHDYETELELTGTTEWSEIEHQFNEVSTELQRHERELERAVDQLEQSRSNLEMLNRVVRHDIRNDLQLVQAYSEMLDDHVDTEGQPYLEIIEESTENAIGLTTTARDLAEVMLQQEIEAQAVPLDVTIDKQLTEIRTTHPDATVTVETPVPSVDVAGNDMLGAVFRNLLKNAIQHTDRDVPRVTVDVTVDDETVDVSVTDNGPGIPDGQKGEIFGKGEKGLESDGTGVGLYLVQELVESYGGEVWVQDGEPTGAEFVVRLPLAE</sequence>
<accession>M0LZ38</accession>
<dbReference type="Pfam" id="PF02518">
    <property type="entry name" value="HATPase_c"/>
    <property type="match status" value="1"/>
</dbReference>
<feature type="domain" description="HAMP" evidence="13">
    <location>
        <begin position="269"/>
        <end position="321"/>
    </location>
</feature>
<dbReference type="InterPro" id="IPR003660">
    <property type="entry name" value="HAMP_dom"/>
</dbReference>
<evidence type="ECO:0000256" key="6">
    <source>
        <dbReference type="ARBA" id="ARBA00022679"/>
    </source>
</evidence>
<dbReference type="Proteomes" id="UP000011607">
    <property type="component" value="Unassembled WGS sequence"/>
</dbReference>
<dbReference type="PATRIC" id="fig|1227454.3.peg.1892"/>
<dbReference type="AlphaFoldDB" id="M0LZ38"/>
<dbReference type="InterPro" id="IPR036890">
    <property type="entry name" value="HATPase_C_sf"/>
</dbReference>